<evidence type="ECO:0000256" key="2">
    <source>
        <dbReference type="SAM" id="SignalP"/>
    </source>
</evidence>
<proteinExistence type="predicted"/>
<organism evidence="3 4">
    <name type="scientific">Novosphingobium aromaticivorans (strain ATCC 700278 / DSM 12444 / CCUG 56034 / CIP 105152 / NBRC 16084 / F199)</name>
    <dbReference type="NCBI Taxonomy" id="279238"/>
    <lineage>
        <taxon>Bacteria</taxon>
        <taxon>Pseudomonadati</taxon>
        <taxon>Pseudomonadota</taxon>
        <taxon>Alphaproteobacteria</taxon>
        <taxon>Sphingomonadales</taxon>
        <taxon>Sphingomonadaceae</taxon>
        <taxon>Novosphingobium</taxon>
    </lineage>
</organism>
<feature type="compositionally biased region" description="Basic and acidic residues" evidence="1">
    <location>
        <begin position="75"/>
        <end position="89"/>
    </location>
</feature>
<keyword evidence="2" id="KW-0732">Signal</keyword>
<name>Q2G3H9_NOVAD</name>
<dbReference type="STRING" id="279238.Saro_3159"/>
<feature type="signal peptide" evidence="2">
    <location>
        <begin position="1"/>
        <end position="22"/>
    </location>
</feature>
<dbReference type="AlphaFoldDB" id="Q2G3H9"/>
<sequence length="364" mass="38847">MMRQIFLLAGAAALAIGAPALAQGKGGNGGNGNGQGGEHGAQHGGGAKAQGQGNRGGGEAAKGPERKMASVQPGRSDKASPAKAERGPDRAVAAAGKANRNEQADSRAMEDTAPGRSGQAKGIYNGKGPGNSADLARGNAQRAAPGNLREAARVVATRRWDGGRYRYDDSRYLVPVSDSCPPGLARKNNGCLPPGQARKLAPTGGWSGWYPTRYFGDGYDWRYDNGYLYRLGNGGLVSAFVPLLGGALFGGNIWPSQYTSYEVPAYYDRFYGYDDDYDYRYAQNAIFAVDPETQQIEAIAGLLTGDPWSVGQAMPLGYDIYNVPPAYRDRYVDGPDAMYRYSDGYVYEVDPTTQLVRAVIELLV</sequence>
<evidence type="ECO:0000313" key="3">
    <source>
        <dbReference type="EMBL" id="ABD27594.1"/>
    </source>
</evidence>
<gene>
    <name evidence="3" type="ordered locus">Saro_3159</name>
</gene>
<feature type="region of interest" description="Disordered" evidence="1">
    <location>
        <begin position="26"/>
        <end position="145"/>
    </location>
</feature>
<feature type="compositionally biased region" description="Gly residues" evidence="1">
    <location>
        <begin position="26"/>
        <end position="60"/>
    </location>
</feature>
<dbReference type="KEGG" id="nar:Saro_3159"/>
<dbReference type="Proteomes" id="UP000009134">
    <property type="component" value="Chromosome"/>
</dbReference>
<reference evidence="4" key="1">
    <citation type="submission" date="2006-01" db="EMBL/GenBank/DDBJ databases">
        <title>Complete sequence of Novosphingobium aromaticivorans DSM 12444.</title>
        <authorList>
            <consortium name="US DOE Joint Genome Institute"/>
            <person name="Copeland A."/>
            <person name="Lucas S."/>
            <person name="Lapidus A."/>
            <person name="Barry K."/>
            <person name="Detter J.C."/>
            <person name="Glavina T."/>
            <person name="Hammon N."/>
            <person name="Israni S."/>
            <person name="Pitluck S."/>
            <person name="Chain P."/>
            <person name="Malfatti S."/>
            <person name="Shin M."/>
            <person name="Vergez L."/>
            <person name="Schmutz J."/>
            <person name="Larimer F."/>
            <person name="Land M."/>
            <person name="Kyrpides N."/>
            <person name="Ivanova N."/>
            <person name="Fredrickson J."/>
            <person name="Balkwill D."/>
            <person name="Romine M.F."/>
            <person name="Richardson P."/>
        </authorList>
    </citation>
    <scope>NUCLEOTIDE SEQUENCE [LARGE SCALE GENOMIC DNA]</scope>
    <source>
        <strain evidence="4">ATCC 700278 / DSM 12444 / CCUG 56034 / CIP 105152 / NBRC 16084 / F199</strain>
    </source>
</reference>
<feature type="compositionally biased region" description="Basic and acidic residues" evidence="1">
    <location>
        <begin position="99"/>
        <end position="110"/>
    </location>
</feature>
<evidence type="ECO:0000313" key="4">
    <source>
        <dbReference type="Proteomes" id="UP000009134"/>
    </source>
</evidence>
<evidence type="ECO:0000256" key="1">
    <source>
        <dbReference type="SAM" id="MobiDB-lite"/>
    </source>
</evidence>
<dbReference type="EMBL" id="CP000248">
    <property type="protein sequence ID" value="ABD27594.1"/>
    <property type="molecule type" value="Genomic_DNA"/>
</dbReference>
<feature type="chain" id="PRO_5004208270" evidence="2">
    <location>
        <begin position="23"/>
        <end position="364"/>
    </location>
</feature>
<dbReference type="HOGENOM" id="CLU_760393_0_0_5"/>
<protein>
    <submittedName>
        <fullName evidence="3">Uncharacterized protein</fullName>
    </submittedName>
</protein>
<dbReference type="eggNOG" id="ENOG5030MJ0">
    <property type="taxonomic scope" value="Bacteria"/>
</dbReference>
<keyword evidence="4" id="KW-1185">Reference proteome</keyword>
<accession>Q2G3H9</accession>